<evidence type="ECO:0000313" key="2">
    <source>
        <dbReference type="EMBL" id="KZZ91917.1"/>
    </source>
</evidence>
<accession>A0A167YYF1</accession>
<evidence type="ECO:0000256" key="1">
    <source>
        <dbReference type="SAM" id="MobiDB-lite"/>
    </source>
</evidence>
<feature type="compositionally biased region" description="Polar residues" evidence="1">
    <location>
        <begin position="249"/>
        <end position="260"/>
    </location>
</feature>
<dbReference type="EMBL" id="AZGZ01000012">
    <property type="protein sequence ID" value="KZZ91917.1"/>
    <property type="molecule type" value="Genomic_DNA"/>
</dbReference>
<feature type="compositionally biased region" description="Polar residues" evidence="1">
    <location>
        <begin position="1"/>
        <end position="18"/>
    </location>
</feature>
<protein>
    <submittedName>
        <fullName evidence="2">Pal1 cell morphology</fullName>
    </submittedName>
</protein>
<feature type="region of interest" description="Disordered" evidence="1">
    <location>
        <begin position="1"/>
        <end position="81"/>
    </location>
</feature>
<name>A0A167YYF1_9EURO</name>
<dbReference type="PANTHER" id="PTHR28307:SF1">
    <property type="entry name" value="PAL1 CELL MORPHOLOGY PROTEIN"/>
    <property type="match status" value="1"/>
</dbReference>
<feature type="compositionally biased region" description="Basic and acidic residues" evidence="1">
    <location>
        <begin position="40"/>
        <end position="50"/>
    </location>
</feature>
<dbReference type="PANTHER" id="PTHR28307">
    <property type="entry name" value="PROTEIN PAL1"/>
    <property type="match status" value="1"/>
</dbReference>
<dbReference type="GO" id="GO:0005737">
    <property type="term" value="C:cytoplasm"/>
    <property type="evidence" value="ECO:0007669"/>
    <property type="project" value="TreeGrafter"/>
</dbReference>
<dbReference type="Proteomes" id="UP000242877">
    <property type="component" value="Unassembled WGS sequence"/>
</dbReference>
<organism evidence="2 3">
    <name type="scientific">Ascosphaera apis ARSEF 7405</name>
    <dbReference type="NCBI Taxonomy" id="392613"/>
    <lineage>
        <taxon>Eukaryota</taxon>
        <taxon>Fungi</taxon>
        <taxon>Dikarya</taxon>
        <taxon>Ascomycota</taxon>
        <taxon>Pezizomycotina</taxon>
        <taxon>Eurotiomycetes</taxon>
        <taxon>Eurotiomycetidae</taxon>
        <taxon>Onygenales</taxon>
        <taxon>Ascosphaeraceae</taxon>
        <taxon>Ascosphaera</taxon>
    </lineage>
</organism>
<comment type="caution">
    <text evidence="2">The sequence shown here is derived from an EMBL/GenBank/DDBJ whole genome shotgun (WGS) entry which is preliminary data.</text>
</comment>
<dbReference type="Pfam" id="PF08316">
    <property type="entry name" value="Pal1"/>
    <property type="match status" value="1"/>
</dbReference>
<keyword evidence="3" id="KW-1185">Reference proteome</keyword>
<dbReference type="VEuPathDB" id="FungiDB:AAP_03136"/>
<dbReference type="AlphaFoldDB" id="A0A167YYF1"/>
<proteinExistence type="predicted"/>
<gene>
    <name evidence="2" type="ORF">AAP_03136</name>
</gene>
<dbReference type="InterPro" id="IPR013226">
    <property type="entry name" value="Pal1"/>
</dbReference>
<feature type="region of interest" description="Disordered" evidence="1">
    <location>
        <begin position="223"/>
        <end position="260"/>
    </location>
</feature>
<reference evidence="2 3" key="1">
    <citation type="journal article" date="2016" name="Genome Biol. Evol.">
        <title>Divergent and convergent evolution of fungal pathogenicity.</title>
        <authorList>
            <person name="Shang Y."/>
            <person name="Xiao G."/>
            <person name="Zheng P."/>
            <person name="Cen K."/>
            <person name="Zhan S."/>
            <person name="Wang C."/>
        </authorList>
    </citation>
    <scope>NUCLEOTIDE SEQUENCE [LARGE SCALE GENOMIC DNA]</scope>
    <source>
        <strain evidence="2 3">ARSEF 7405</strain>
    </source>
</reference>
<sequence>MSHPDSTTAESQAQSIEQGQEEPQTDAVPYLQEARRRLRSRENQLRHECPAAHQRSSSRSPHEPRPSRRAPFPLSHKHRHNRIILPDRVDKLDGAGAAWGLIHHEGPFDCTYRERNTKKGYSPVDACRETHAATLRSTPPEFIMESLLYHEPLQGCAMYTPGSVDYDGTFYDYEQYDMRQLDEQNYPMIPKVQQTRKTKYPSDGNSADGMWFWHWFRQYRKKRKEDKQAQQQSVAIEPEPDPSDDPEKCSTSQSFKSCEK</sequence>
<evidence type="ECO:0000313" key="3">
    <source>
        <dbReference type="Proteomes" id="UP000242877"/>
    </source>
</evidence>
<dbReference type="OrthoDB" id="5389892at2759"/>